<proteinExistence type="inferred from homology"/>
<comment type="caution">
    <text evidence="7">The sequence shown here is derived from an EMBL/GenBank/DDBJ whole genome shotgun (WGS) entry which is preliminary data.</text>
</comment>
<sequence length="259" mass="29415">MADANKGAKITLYWLEHSRAQRILWLLEELHLTYELKTFKRGADMLAPKELKDIHPLGKSPVISIETPGAHKPLVLAESGLIMEYLCDHFGGDRLKLIPQRYAAGKEDQVGGETDEWMRYRYYMHYTEGSFMPFLVMQLVMNSEHQERPVPFFIKPLTGMVASKVEQAFVTPNLTSHFEFLEDQLKTAPGGGPYLCGKELTAADIMMSFPLIASLVKMPDLQARYPRLAEYTDKLQDMDGYKRAVAKVEEIEGSFSAYA</sequence>
<accession>A0A2I1C7R9</accession>
<dbReference type="AlphaFoldDB" id="A0A2I1C7R9"/>
<dbReference type="GeneID" id="36534487"/>
<dbReference type="VEuPathDB" id="FungiDB:P174DRAFT_440884"/>
<organism evidence="7 8">
    <name type="scientific">Aspergillus novofumigatus (strain IBT 16806)</name>
    <dbReference type="NCBI Taxonomy" id="1392255"/>
    <lineage>
        <taxon>Eukaryota</taxon>
        <taxon>Fungi</taxon>
        <taxon>Dikarya</taxon>
        <taxon>Ascomycota</taxon>
        <taxon>Pezizomycotina</taxon>
        <taxon>Eurotiomycetes</taxon>
        <taxon>Eurotiomycetidae</taxon>
        <taxon>Eurotiales</taxon>
        <taxon>Aspergillaceae</taxon>
        <taxon>Aspergillus</taxon>
        <taxon>Aspergillus subgen. Fumigati</taxon>
    </lineage>
</organism>
<dbReference type="InterPro" id="IPR004045">
    <property type="entry name" value="Glutathione_S-Trfase_N"/>
</dbReference>
<dbReference type="Gene3D" id="3.40.30.10">
    <property type="entry name" value="Glutaredoxin"/>
    <property type="match status" value="1"/>
</dbReference>
<comment type="catalytic activity">
    <reaction evidence="4">
        <text>RX + glutathione = an S-substituted glutathione + a halide anion + H(+)</text>
        <dbReference type="Rhea" id="RHEA:16437"/>
        <dbReference type="ChEBI" id="CHEBI:15378"/>
        <dbReference type="ChEBI" id="CHEBI:16042"/>
        <dbReference type="ChEBI" id="CHEBI:17792"/>
        <dbReference type="ChEBI" id="CHEBI:57925"/>
        <dbReference type="ChEBI" id="CHEBI:90779"/>
        <dbReference type="EC" id="2.5.1.18"/>
    </reaction>
</comment>
<dbReference type="OMA" id="DVQMSFP"/>
<evidence type="ECO:0000313" key="7">
    <source>
        <dbReference type="EMBL" id="PKX93621.1"/>
    </source>
</evidence>
<dbReference type="CDD" id="cd03046">
    <property type="entry name" value="GST_N_GTT1_like"/>
    <property type="match status" value="1"/>
</dbReference>
<dbReference type="InterPro" id="IPR036249">
    <property type="entry name" value="Thioredoxin-like_sf"/>
</dbReference>
<dbReference type="InterPro" id="IPR010987">
    <property type="entry name" value="Glutathione-S-Trfase_C-like"/>
</dbReference>
<reference evidence="8" key="1">
    <citation type="journal article" date="2018" name="Proc. Natl. Acad. Sci. U.S.A.">
        <title>Linking secondary metabolites to gene clusters through genome sequencing of six diverse Aspergillus species.</title>
        <authorList>
            <person name="Kaerboelling I."/>
            <person name="Vesth T.C."/>
            <person name="Frisvad J.C."/>
            <person name="Nybo J.L."/>
            <person name="Theobald S."/>
            <person name="Kuo A."/>
            <person name="Bowyer P."/>
            <person name="Matsuda Y."/>
            <person name="Mondo S."/>
            <person name="Lyhne E.K."/>
            <person name="Kogle M.E."/>
            <person name="Clum A."/>
            <person name="Lipzen A."/>
            <person name="Salamov A."/>
            <person name="Ngan C.Y."/>
            <person name="Daum C."/>
            <person name="Chiniquy J."/>
            <person name="Barry K."/>
            <person name="LaButti K."/>
            <person name="Haridas S."/>
            <person name="Simmons B.A."/>
            <person name="Magnuson J.K."/>
            <person name="Mortensen U.H."/>
            <person name="Larsen T.O."/>
            <person name="Grigoriev I.V."/>
            <person name="Baker S.E."/>
            <person name="Andersen M.R."/>
        </authorList>
    </citation>
    <scope>NUCLEOTIDE SEQUENCE [LARGE SCALE GENOMIC DNA]</scope>
    <source>
        <strain evidence="8">IBT 16806</strain>
    </source>
</reference>
<dbReference type="PANTHER" id="PTHR44051">
    <property type="entry name" value="GLUTATHIONE S-TRANSFERASE-RELATED"/>
    <property type="match status" value="1"/>
</dbReference>
<dbReference type="EC" id="2.5.1.18" evidence="2"/>
<dbReference type="SUPFAM" id="SSF47616">
    <property type="entry name" value="GST C-terminal domain-like"/>
    <property type="match status" value="1"/>
</dbReference>
<dbReference type="Gene3D" id="1.20.1050.10">
    <property type="match status" value="1"/>
</dbReference>
<dbReference type="InterPro" id="IPR040079">
    <property type="entry name" value="Glutathione_S-Trfase"/>
</dbReference>
<dbReference type="CDD" id="cd03189">
    <property type="entry name" value="GST_C_GTT1_like"/>
    <property type="match status" value="1"/>
</dbReference>
<dbReference type="RefSeq" id="XP_024682216.1">
    <property type="nucleotide sequence ID" value="XM_024827162.1"/>
</dbReference>
<dbReference type="Pfam" id="PF14497">
    <property type="entry name" value="GST_C_3"/>
    <property type="match status" value="1"/>
</dbReference>
<dbReference type="STRING" id="1392255.A0A2I1C7R9"/>
<evidence type="ECO:0000259" key="6">
    <source>
        <dbReference type="PROSITE" id="PS50405"/>
    </source>
</evidence>
<dbReference type="InterPro" id="IPR036282">
    <property type="entry name" value="Glutathione-S-Trfase_C_sf"/>
</dbReference>
<dbReference type="PANTHER" id="PTHR44051:SF9">
    <property type="entry name" value="GLUTATHIONE S-TRANSFERASE 1"/>
    <property type="match status" value="1"/>
</dbReference>
<comment type="similarity">
    <text evidence="1">Belongs to the GST superfamily.</text>
</comment>
<evidence type="ECO:0000256" key="3">
    <source>
        <dbReference type="ARBA" id="ARBA00022679"/>
    </source>
</evidence>
<dbReference type="PROSITE" id="PS50404">
    <property type="entry name" value="GST_NTER"/>
    <property type="match status" value="1"/>
</dbReference>
<keyword evidence="8" id="KW-1185">Reference proteome</keyword>
<dbReference type="InterPro" id="IPR004046">
    <property type="entry name" value="GST_C"/>
</dbReference>
<dbReference type="GO" id="GO:0004364">
    <property type="term" value="F:glutathione transferase activity"/>
    <property type="evidence" value="ECO:0007669"/>
    <property type="project" value="UniProtKB-EC"/>
</dbReference>
<evidence type="ECO:0000256" key="4">
    <source>
        <dbReference type="ARBA" id="ARBA00047960"/>
    </source>
</evidence>
<evidence type="ECO:0000256" key="1">
    <source>
        <dbReference type="ARBA" id="ARBA00007409"/>
    </source>
</evidence>
<dbReference type="Pfam" id="PF13409">
    <property type="entry name" value="GST_N_2"/>
    <property type="match status" value="1"/>
</dbReference>
<evidence type="ECO:0000256" key="2">
    <source>
        <dbReference type="ARBA" id="ARBA00012452"/>
    </source>
</evidence>
<dbReference type="SFLD" id="SFLDG00358">
    <property type="entry name" value="Main_(cytGST)"/>
    <property type="match status" value="1"/>
</dbReference>
<dbReference type="Proteomes" id="UP000234474">
    <property type="component" value="Unassembled WGS sequence"/>
</dbReference>
<dbReference type="FunFam" id="3.40.30.10:FF:000156">
    <property type="entry name" value="Glutathione S-transferase 1"/>
    <property type="match status" value="1"/>
</dbReference>
<dbReference type="SUPFAM" id="SSF52833">
    <property type="entry name" value="Thioredoxin-like"/>
    <property type="match status" value="1"/>
</dbReference>
<feature type="domain" description="GST C-terminal" evidence="6">
    <location>
        <begin position="113"/>
        <end position="255"/>
    </location>
</feature>
<dbReference type="OrthoDB" id="2098326at2759"/>
<evidence type="ECO:0000313" key="8">
    <source>
        <dbReference type="Proteomes" id="UP000234474"/>
    </source>
</evidence>
<evidence type="ECO:0000259" key="5">
    <source>
        <dbReference type="PROSITE" id="PS50404"/>
    </source>
</evidence>
<protein>
    <recommendedName>
        <fullName evidence="2">glutathione transferase</fullName>
        <ecNumber evidence="2">2.5.1.18</ecNumber>
    </recommendedName>
</protein>
<dbReference type="GO" id="GO:0005737">
    <property type="term" value="C:cytoplasm"/>
    <property type="evidence" value="ECO:0007669"/>
    <property type="project" value="UniProtKB-ARBA"/>
</dbReference>
<gene>
    <name evidence="7" type="ORF">P174DRAFT_440884</name>
</gene>
<dbReference type="PROSITE" id="PS50405">
    <property type="entry name" value="GST_CTER"/>
    <property type="match status" value="1"/>
</dbReference>
<dbReference type="SFLD" id="SFLDS00019">
    <property type="entry name" value="Glutathione_Transferase_(cytos"/>
    <property type="match status" value="1"/>
</dbReference>
<feature type="domain" description="GST N-terminal" evidence="5">
    <location>
        <begin position="7"/>
        <end position="94"/>
    </location>
</feature>
<keyword evidence="3 7" id="KW-0808">Transferase</keyword>
<name>A0A2I1C7R9_ASPN1</name>
<dbReference type="EMBL" id="MSZS01000004">
    <property type="protein sequence ID" value="PKX93621.1"/>
    <property type="molecule type" value="Genomic_DNA"/>
</dbReference>
<dbReference type="GO" id="GO:0004602">
    <property type="term" value="F:glutathione peroxidase activity"/>
    <property type="evidence" value="ECO:0007669"/>
    <property type="project" value="UniProtKB-ARBA"/>
</dbReference>